<feature type="binding site" description="covalent" evidence="8">
    <location>
        <position position="137"/>
    </location>
    <ligand>
        <name>heme c</name>
        <dbReference type="ChEBI" id="CHEBI:61717"/>
        <label>2</label>
    </ligand>
</feature>
<feature type="binding site" description="axial binding residue" evidence="9">
    <location>
        <position position="83"/>
    </location>
    <ligand>
        <name>heme c</name>
        <dbReference type="ChEBI" id="CHEBI:61717"/>
        <label>1</label>
    </ligand>
    <ligandPart>
        <name>Fe</name>
        <dbReference type="ChEBI" id="CHEBI:18248"/>
    </ligandPart>
</feature>
<dbReference type="InterPro" id="IPR009056">
    <property type="entry name" value="Cyt_c-like_dom"/>
</dbReference>
<feature type="chain" id="PRO_5032320009" evidence="10">
    <location>
        <begin position="23"/>
        <end position="204"/>
    </location>
</feature>
<feature type="domain" description="Cytochrome c" evidence="11">
    <location>
        <begin position="116"/>
        <end position="204"/>
    </location>
</feature>
<evidence type="ECO:0000259" key="11">
    <source>
        <dbReference type="PROSITE" id="PS51007"/>
    </source>
</evidence>
<keyword evidence="10" id="KW-0732">Signal</keyword>
<accession>A0A840REZ4</accession>
<dbReference type="EMBL" id="JACHHN010000005">
    <property type="protein sequence ID" value="MBB5192099.1"/>
    <property type="molecule type" value="Genomic_DNA"/>
</dbReference>
<keyword evidence="13" id="KW-1185">Reference proteome</keyword>
<evidence type="ECO:0000256" key="8">
    <source>
        <dbReference type="PIRSR" id="PIRSR000005-1"/>
    </source>
</evidence>
<feature type="binding site" description="covalent" evidence="8">
    <location>
        <position position="40"/>
    </location>
    <ligand>
        <name>heme c</name>
        <dbReference type="ChEBI" id="CHEBI:61717"/>
        <label>1</label>
    </ligand>
</feature>
<keyword evidence="5" id="KW-0574">Periplasm</keyword>
<dbReference type="PRINTS" id="PR00605">
    <property type="entry name" value="CYTCHROMECIC"/>
</dbReference>
<keyword evidence="7 9" id="KW-0408">Iron</keyword>
<dbReference type="Proteomes" id="UP000543030">
    <property type="component" value="Unassembled WGS sequence"/>
</dbReference>
<dbReference type="InterPro" id="IPR036909">
    <property type="entry name" value="Cyt_c-like_dom_sf"/>
</dbReference>
<comment type="caution">
    <text evidence="12">The sequence shown here is derived from an EMBL/GenBank/DDBJ whole genome shotgun (WGS) entry which is preliminary data.</text>
</comment>
<keyword evidence="6" id="KW-0249">Electron transport</keyword>
<dbReference type="PANTHER" id="PTHR33751">
    <property type="entry name" value="CBB3-TYPE CYTOCHROME C OXIDASE SUBUNIT FIXP"/>
    <property type="match status" value="1"/>
</dbReference>
<dbReference type="Gene3D" id="1.10.760.10">
    <property type="entry name" value="Cytochrome c-like domain"/>
    <property type="match status" value="2"/>
</dbReference>
<dbReference type="GO" id="GO:0009055">
    <property type="term" value="F:electron transfer activity"/>
    <property type="evidence" value="ECO:0007669"/>
    <property type="project" value="InterPro"/>
</dbReference>
<dbReference type="Pfam" id="PF00034">
    <property type="entry name" value="Cytochrom_C"/>
    <property type="match status" value="2"/>
</dbReference>
<evidence type="ECO:0000256" key="1">
    <source>
        <dbReference type="ARBA" id="ARBA00004418"/>
    </source>
</evidence>
<dbReference type="PANTHER" id="PTHR33751:SF9">
    <property type="entry name" value="CYTOCHROME C4"/>
    <property type="match status" value="1"/>
</dbReference>
<protein>
    <submittedName>
        <fullName evidence="12">Cytochrome c553</fullName>
    </submittedName>
</protein>
<feature type="binding site" description="axial binding residue" evidence="9">
    <location>
        <position position="44"/>
    </location>
    <ligand>
        <name>heme c</name>
        <dbReference type="ChEBI" id="CHEBI:61717"/>
        <label>1</label>
    </ligand>
    <ligandPart>
        <name>Fe</name>
        <dbReference type="ChEBI" id="CHEBI:18248"/>
    </ligandPart>
</feature>
<evidence type="ECO:0000256" key="6">
    <source>
        <dbReference type="ARBA" id="ARBA00022982"/>
    </source>
</evidence>
<dbReference type="PIRSF" id="PIRSF000005">
    <property type="entry name" value="Cytochrome_c4"/>
    <property type="match status" value="1"/>
</dbReference>
<comment type="subcellular location">
    <subcellularLocation>
        <location evidence="1">Periplasm</location>
    </subcellularLocation>
</comment>
<dbReference type="SUPFAM" id="SSF46626">
    <property type="entry name" value="Cytochrome c"/>
    <property type="match status" value="2"/>
</dbReference>
<evidence type="ECO:0000313" key="12">
    <source>
        <dbReference type="EMBL" id="MBB5192099.1"/>
    </source>
</evidence>
<evidence type="ECO:0000256" key="2">
    <source>
        <dbReference type="ARBA" id="ARBA00022448"/>
    </source>
</evidence>
<dbReference type="GO" id="GO:0005506">
    <property type="term" value="F:iron ion binding"/>
    <property type="evidence" value="ECO:0007669"/>
    <property type="project" value="InterPro"/>
</dbReference>
<dbReference type="PROSITE" id="PS51007">
    <property type="entry name" value="CYTC"/>
    <property type="match status" value="2"/>
</dbReference>
<keyword evidence="3 8" id="KW-0349">Heme</keyword>
<sequence length="204" mass="21535">MRRAPVAALLAALTLMSTGIFAATTKGDPAKGKEIVDKVCAACHGADGNSVIPANPSLAGQHSEYLYKQLTEFKTQKRKNPVMLGMAATLSDDDMHNVAAYFSTQKAKEGGASDKTLIAAGEKIYRGGIAAKNVPACMACHGPSGAGIPVQYPRVAGQHSAYVIGELNLFRTGERANGPMMNDISARLSDQEIKSVAEYIQSLH</sequence>
<evidence type="ECO:0000256" key="10">
    <source>
        <dbReference type="SAM" id="SignalP"/>
    </source>
</evidence>
<evidence type="ECO:0000256" key="5">
    <source>
        <dbReference type="ARBA" id="ARBA00022764"/>
    </source>
</evidence>
<dbReference type="GO" id="GO:0020037">
    <property type="term" value="F:heme binding"/>
    <property type="evidence" value="ECO:0007669"/>
    <property type="project" value="InterPro"/>
</dbReference>
<feature type="signal peptide" evidence="10">
    <location>
        <begin position="1"/>
        <end position="22"/>
    </location>
</feature>
<comment type="PTM">
    <text evidence="8">Binds 2 heme c groups covalently per subunit.</text>
</comment>
<evidence type="ECO:0000313" key="13">
    <source>
        <dbReference type="Proteomes" id="UP000543030"/>
    </source>
</evidence>
<evidence type="ECO:0000256" key="7">
    <source>
        <dbReference type="ARBA" id="ARBA00023004"/>
    </source>
</evidence>
<dbReference type="GO" id="GO:0042597">
    <property type="term" value="C:periplasmic space"/>
    <property type="evidence" value="ECO:0007669"/>
    <property type="project" value="UniProtKB-SubCell"/>
</dbReference>
<feature type="domain" description="Cytochrome c" evidence="11">
    <location>
        <begin position="27"/>
        <end position="106"/>
    </location>
</feature>
<name>A0A840REZ4_9NEIS</name>
<evidence type="ECO:0000256" key="4">
    <source>
        <dbReference type="ARBA" id="ARBA00022723"/>
    </source>
</evidence>
<feature type="binding site" description="covalent" evidence="8">
    <location>
        <position position="140"/>
    </location>
    <ligand>
        <name>heme c</name>
        <dbReference type="ChEBI" id="CHEBI:61717"/>
        <label>2</label>
    </ligand>
</feature>
<organism evidence="12 13">
    <name type="scientific">Silvimonas terrae</name>
    <dbReference type="NCBI Taxonomy" id="300266"/>
    <lineage>
        <taxon>Bacteria</taxon>
        <taxon>Pseudomonadati</taxon>
        <taxon>Pseudomonadota</taxon>
        <taxon>Betaproteobacteria</taxon>
        <taxon>Neisseriales</taxon>
        <taxon>Chitinibacteraceae</taxon>
        <taxon>Silvimonas</taxon>
    </lineage>
</organism>
<evidence type="ECO:0000256" key="9">
    <source>
        <dbReference type="PIRSR" id="PIRSR000005-2"/>
    </source>
</evidence>
<dbReference type="RefSeq" id="WP_184101736.1">
    <property type="nucleotide sequence ID" value="NZ_JACHHN010000005.1"/>
</dbReference>
<feature type="binding site" description="axial binding residue" evidence="9">
    <location>
        <position position="141"/>
    </location>
    <ligand>
        <name>heme c</name>
        <dbReference type="ChEBI" id="CHEBI:61717"/>
        <label>2</label>
    </ligand>
    <ligandPart>
        <name>Fe</name>
        <dbReference type="ChEBI" id="CHEBI:18248"/>
    </ligandPart>
</feature>
<dbReference type="AlphaFoldDB" id="A0A840REZ4"/>
<dbReference type="InterPro" id="IPR008168">
    <property type="entry name" value="Cyt_C_IC"/>
</dbReference>
<feature type="binding site" description="axial binding residue" evidence="9">
    <location>
        <position position="181"/>
    </location>
    <ligand>
        <name>heme c</name>
        <dbReference type="ChEBI" id="CHEBI:61717"/>
        <label>2</label>
    </ligand>
    <ligandPart>
        <name>Fe</name>
        <dbReference type="ChEBI" id="CHEBI:18248"/>
    </ligandPart>
</feature>
<reference evidence="12 13" key="1">
    <citation type="submission" date="2020-08" db="EMBL/GenBank/DDBJ databases">
        <title>Genomic Encyclopedia of Type Strains, Phase IV (KMG-IV): sequencing the most valuable type-strain genomes for metagenomic binning, comparative biology and taxonomic classification.</title>
        <authorList>
            <person name="Goeker M."/>
        </authorList>
    </citation>
    <scope>NUCLEOTIDE SEQUENCE [LARGE SCALE GENOMIC DNA]</scope>
    <source>
        <strain evidence="12 13">DSM 18233</strain>
    </source>
</reference>
<evidence type="ECO:0000256" key="3">
    <source>
        <dbReference type="ARBA" id="ARBA00022617"/>
    </source>
</evidence>
<dbReference type="InterPro" id="IPR050597">
    <property type="entry name" value="Cytochrome_c_Oxidase_Subunit"/>
</dbReference>
<gene>
    <name evidence="12" type="ORF">HNQ50_002836</name>
</gene>
<keyword evidence="4 9" id="KW-0479">Metal-binding</keyword>
<proteinExistence type="predicted"/>
<keyword evidence="2" id="KW-0813">Transport</keyword>
<dbReference type="InterPro" id="IPR024167">
    <property type="entry name" value="Cytochrome_c4-like"/>
</dbReference>
<feature type="binding site" description="covalent" evidence="8">
    <location>
        <position position="43"/>
    </location>
    <ligand>
        <name>heme c</name>
        <dbReference type="ChEBI" id="CHEBI:61717"/>
        <label>1</label>
    </ligand>
</feature>